<gene>
    <name evidence="4" type="ORF">IAC95_04150</name>
</gene>
<reference evidence="4" key="1">
    <citation type="submission" date="2020-10" db="EMBL/GenBank/DDBJ databases">
        <authorList>
            <person name="Gilroy R."/>
        </authorList>
    </citation>
    <scope>NUCLEOTIDE SEQUENCE</scope>
    <source>
        <strain evidence="4">CHK121-14286</strain>
    </source>
</reference>
<dbReference type="InterPro" id="IPR009057">
    <property type="entry name" value="Homeodomain-like_sf"/>
</dbReference>
<dbReference type="PROSITE" id="PS50977">
    <property type="entry name" value="HTH_TETR_2"/>
    <property type="match status" value="1"/>
</dbReference>
<dbReference type="PANTHER" id="PTHR30328">
    <property type="entry name" value="TRANSCRIPTIONAL REPRESSOR"/>
    <property type="match status" value="1"/>
</dbReference>
<dbReference type="SUPFAM" id="SSF46689">
    <property type="entry name" value="Homeodomain-like"/>
    <property type="match status" value="1"/>
</dbReference>
<evidence type="ECO:0000256" key="1">
    <source>
        <dbReference type="ARBA" id="ARBA00023125"/>
    </source>
</evidence>
<sequence>MQYLKKEIRENILAAAVEEFKEHGYADASIRNIANNAEISLGNIYRYFTNKEALYFAVINPFLNSIRQAIEEDIVFEGKDMREASEKLVEFLVDHSDEILIIRKGNSVHYEAFVSFIVEAISKKIREMLEKSFPEIDEKIKNPDFYNAVAEGFLTSLFKVLSKDEPLDTQKRNVRELITFFFGHMTDRFYHFEEE</sequence>
<evidence type="ECO:0000259" key="3">
    <source>
        <dbReference type="PROSITE" id="PS50977"/>
    </source>
</evidence>
<dbReference type="Proteomes" id="UP000824200">
    <property type="component" value="Unassembled WGS sequence"/>
</dbReference>
<evidence type="ECO:0000313" key="4">
    <source>
        <dbReference type="EMBL" id="HIR66051.1"/>
    </source>
</evidence>
<feature type="DNA-binding region" description="H-T-H motif" evidence="2">
    <location>
        <begin position="29"/>
        <end position="48"/>
    </location>
</feature>
<dbReference type="GO" id="GO:0003677">
    <property type="term" value="F:DNA binding"/>
    <property type="evidence" value="ECO:0007669"/>
    <property type="project" value="UniProtKB-UniRule"/>
</dbReference>
<dbReference type="InterPro" id="IPR023772">
    <property type="entry name" value="DNA-bd_HTH_TetR-type_CS"/>
</dbReference>
<dbReference type="PRINTS" id="PR00455">
    <property type="entry name" value="HTHTETR"/>
</dbReference>
<keyword evidence="1 2" id="KW-0238">DNA-binding</keyword>
<organism evidence="4 5">
    <name type="scientific">Candidatus Fimimonas gallinarum</name>
    <dbReference type="NCBI Taxonomy" id="2840821"/>
    <lineage>
        <taxon>Bacteria</taxon>
        <taxon>Pseudomonadati</taxon>
        <taxon>Myxococcota</taxon>
        <taxon>Myxococcia</taxon>
        <taxon>Myxococcales</taxon>
        <taxon>Cystobacterineae</taxon>
        <taxon>Myxococcaceae</taxon>
        <taxon>Myxococcaceae incertae sedis</taxon>
        <taxon>Candidatus Fimimonas</taxon>
    </lineage>
</organism>
<comment type="caution">
    <text evidence="4">The sequence shown here is derived from an EMBL/GenBank/DDBJ whole genome shotgun (WGS) entry which is preliminary data.</text>
</comment>
<dbReference type="PROSITE" id="PS01081">
    <property type="entry name" value="HTH_TETR_1"/>
    <property type="match status" value="1"/>
</dbReference>
<dbReference type="Pfam" id="PF00440">
    <property type="entry name" value="TetR_N"/>
    <property type="match status" value="1"/>
</dbReference>
<evidence type="ECO:0000256" key="2">
    <source>
        <dbReference type="PROSITE-ProRule" id="PRU00335"/>
    </source>
</evidence>
<evidence type="ECO:0000313" key="5">
    <source>
        <dbReference type="Proteomes" id="UP000824200"/>
    </source>
</evidence>
<dbReference type="AlphaFoldDB" id="A0A9D1J875"/>
<accession>A0A9D1J875</accession>
<dbReference type="PANTHER" id="PTHR30328:SF54">
    <property type="entry name" value="HTH-TYPE TRANSCRIPTIONAL REPRESSOR SCO4008"/>
    <property type="match status" value="1"/>
</dbReference>
<reference evidence="4" key="2">
    <citation type="journal article" date="2021" name="PeerJ">
        <title>Extensive microbial diversity within the chicken gut microbiome revealed by metagenomics and culture.</title>
        <authorList>
            <person name="Gilroy R."/>
            <person name="Ravi A."/>
            <person name="Getino M."/>
            <person name="Pursley I."/>
            <person name="Horton D.L."/>
            <person name="Alikhan N.F."/>
            <person name="Baker D."/>
            <person name="Gharbi K."/>
            <person name="Hall N."/>
            <person name="Watson M."/>
            <person name="Adriaenssens E.M."/>
            <person name="Foster-Nyarko E."/>
            <person name="Jarju S."/>
            <person name="Secka A."/>
            <person name="Antonio M."/>
            <person name="Oren A."/>
            <person name="Chaudhuri R.R."/>
            <person name="La Ragione R."/>
            <person name="Hildebrand F."/>
            <person name="Pallen M.J."/>
        </authorList>
    </citation>
    <scope>NUCLEOTIDE SEQUENCE</scope>
    <source>
        <strain evidence="4">CHK121-14286</strain>
    </source>
</reference>
<name>A0A9D1J875_9BACT</name>
<dbReference type="InterPro" id="IPR050109">
    <property type="entry name" value="HTH-type_TetR-like_transc_reg"/>
</dbReference>
<dbReference type="InterPro" id="IPR001647">
    <property type="entry name" value="HTH_TetR"/>
</dbReference>
<feature type="domain" description="HTH tetR-type" evidence="3">
    <location>
        <begin position="6"/>
        <end position="66"/>
    </location>
</feature>
<dbReference type="Gene3D" id="1.10.357.10">
    <property type="entry name" value="Tetracycline Repressor, domain 2"/>
    <property type="match status" value="1"/>
</dbReference>
<dbReference type="EMBL" id="DVHL01000035">
    <property type="protein sequence ID" value="HIR66051.1"/>
    <property type="molecule type" value="Genomic_DNA"/>
</dbReference>
<proteinExistence type="predicted"/>
<protein>
    <submittedName>
        <fullName evidence="4">TetR/AcrR family transcriptional regulator</fullName>
    </submittedName>
</protein>